<dbReference type="EMBL" id="SLXQ01000001">
    <property type="protein sequence ID" value="TCP57323.1"/>
    <property type="molecule type" value="Genomic_DNA"/>
</dbReference>
<evidence type="ECO:0000313" key="2">
    <source>
        <dbReference type="EMBL" id="TCP57323.1"/>
    </source>
</evidence>
<dbReference type="Gene3D" id="3.30.1050.10">
    <property type="entry name" value="SCP2 sterol-binding domain"/>
    <property type="match status" value="1"/>
</dbReference>
<keyword evidence="3" id="KW-1185">Reference proteome</keyword>
<dbReference type="Proteomes" id="UP000294911">
    <property type="component" value="Unassembled WGS sequence"/>
</dbReference>
<name>A0A4R2R431_9PSEU</name>
<accession>A0A4R2R431</accession>
<evidence type="ECO:0000313" key="3">
    <source>
        <dbReference type="Proteomes" id="UP000294911"/>
    </source>
</evidence>
<protein>
    <submittedName>
        <fullName evidence="2">Alkyl sulfatase-like protein</fullName>
    </submittedName>
</protein>
<feature type="domain" description="Alkyl sulfatase C-terminal" evidence="1">
    <location>
        <begin position="66"/>
        <end position="177"/>
    </location>
</feature>
<comment type="caution">
    <text evidence="2">The sequence shown here is derived from an EMBL/GenBank/DDBJ whole genome shotgun (WGS) entry which is preliminary data.</text>
</comment>
<sequence>MDAFADAIDLDKLDAEQFVRLIEVLRMLGTAGTGIEIGALRTETVVSIIDRASRAQLDQLMAVPELRELMLDELFRRMAMHVNPARASAAEIVVCWRFPIGEGAYERYQTVIENGSCLTGRELDRLPAATVTLPAADLLKLATGSVSIPVMFLRGRIKVNGDIPLVTRLTSYFDIPKA</sequence>
<evidence type="ECO:0000259" key="1">
    <source>
        <dbReference type="Pfam" id="PF14864"/>
    </source>
</evidence>
<dbReference type="RefSeq" id="WP_165912834.1">
    <property type="nucleotide sequence ID" value="NZ_SLXQ01000001.1"/>
</dbReference>
<proteinExistence type="predicted"/>
<dbReference type="SUPFAM" id="SSF55718">
    <property type="entry name" value="SCP-like"/>
    <property type="match status" value="1"/>
</dbReference>
<gene>
    <name evidence="2" type="ORF">EV191_1011277</name>
</gene>
<reference evidence="2 3" key="1">
    <citation type="submission" date="2019-03" db="EMBL/GenBank/DDBJ databases">
        <title>Genomic Encyclopedia of Type Strains, Phase IV (KMG-IV): sequencing the most valuable type-strain genomes for metagenomic binning, comparative biology and taxonomic classification.</title>
        <authorList>
            <person name="Goeker M."/>
        </authorList>
    </citation>
    <scope>NUCLEOTIDE SEQUENCE [LARGE SCALE GENOMIC DNA]</scope>
    <source>
        <strain evidence="2 3">DSM 45765</strain>
    </source>
</reference>
<dbReference type="AlphaFoldDB" id="A0A4R2R431"/>
<dbReference type="InterPro" id="IPR036527">
    <property type="entry name" value="SCP2_sterol-bd_dom_sf"/>
</dbReference>
<dbReference type="InterPro" id="IPR029229">
    <property type="entry name" value="Alkyl_sulf_C"/>
</dbReference>
<organism evidence="2 3">
    <name type="scientific">Tamaricihabitans halophyticus</name>
    <dbReference type="NCBI Taxonomy" id="1262583"/>
    <lineage>
        <taxon>Bacteria</taxon>
        <taxon>Bacillati</taxon>
        <taxon>Actinomycetota</taxon>
        <taxon>Actinomycetes</taxon>
        <taxon>Pseudonocardiales</taxon>
        <taxon>Pseudonocardiaceae</taxon>
        <taxon>Tamaricihabitans</taxon>
    </lineage>
</organism>
<dbReference type="Pfam" id="PF14864">
    <property type="entry name" value="Alkyl_sulf_C"/>
    <property type="match status" value="1"/>
</dbReference>